<dbReference type="PANTHER" id="PTHR42718:SF9">
    <property type="entry name" value="MAJOR FACILITATOR SUPERFAMILY MULTIDRUG TRANSPORTER MFSC"/>
    <property type="match status" value="1"/>
</dbReference>
<accession>A0ABW0VWG5</accession>
<dbReference type="Gene3D" id="1.20.1720.10">
    <property type="entry name" value="Multidrug resistance protein D"/>
    <property type="match status" value="1"/>
</dbReference>
<evidence type="ECO:0000256" key="4">
    <source>
        <dbReference type="ARBA" id="ARBA00022475"/>
    </source>
</evidence>
<dbReference type="NCBIfam" id="TIGR00711">
    <property type="entry name" value="efflux_EmrB"/>
    <property type="match status" value="1"/>
</dbReference>
<feature type="transmembrane region" description="Helical" evidence="8">
    <location>
        <begin position="150"/>
        <end position="171"/>
    </location>
</feature>
<evidence type="ECO:0000256" key="5">
    <source>
        <dbReference type="ARBA" id="ARBA00022692"/>
    </source>
</evidence>
<keyword evidence="4" id="KW-1003">Cell membrane</keyword>
<feature type="transmembrane region" description="Helical" evidence="8">
    <location>
        <begin position="210"/>
        <end position="229"/>
    </location>
</feature>
<comment type="similarity">
    <text evidence="2">Belongs to the major facilitator superfamily. EmrB family.</text>
</comment>
<feature type="transmembrane region" description="Helical" evidence="8">
    <location>
        <begin position="91"/>
        <end position="110"/>
    </location>
</feature>
<keyword evidence="11" id="KW-1185">Reference proteome</keyword>
<feature type="transmembrane region" description="Helical" evidence="8">
    <location>
        <begin position="407"/>
        <end position="427"/>
    </location>
</feature>
<dbReference type="CDD" id="cd17503">
    <property type="entry name" value="MFS_LmrB_MDR_like"/>
    <property type="match status" value="1"/>
</dbReference>
<feature type="transmembrane region" description="Helical" evidence="8">
    <location>
        <begin position="281"/>
        <end position="302"/>
    </location>
</feature>
<dbReference type="InterPro" id="IPR004638">
    <property type="entry name" value="EmrB-like"/>
</dbReference>
<feature type="transmembrane region" description="Helical" evidence="8">
    <location>
        <begin position="343"/>
        <end position="361"/>
    </location>
</feature>
<evidence type="ECO:0000313" key="11">
    <source>
        <dbReference type="Proteomes" id="UP001596047"/>
    </source>
</evidence>
<evidence type="ECO:0000256" key="2">
    <source>
        <dbReference type="ARBA" id="ARBA00008537"/>
    </source>
</evidence>
<keyword evidence="5 8" id="KW-0812">Transmembrane</keyword>
<feature type="transmembrane region" description="Helical" evidence="8">
    <location>
        <begin position="447"/>
        <end position="473"/>
    </location>
</feature>
<name>A0ABW0VWG5_9BACL</name>
<comment type="subcellular location">
    <subcellularLocation>
        <location evidence="1">Cell membrane</location>
        <topology evidence="1">Multi-pass membrane protein</topology>
    </subcellularLocation>
</comment>
<feature type="transmembrane region" description="Helical" evidence="8">
    <location>
        <begin position="60"/>
        <end position="79"/>
    </location>
</feature>
<feature type="transmembrane region" description="Helical" evidence="8">
    <location>
        <begin position="177"/>
        <end position="198"/>
    </location>
</feature>
<dbReference type="EMBL" id="JBHSOW010000032">
    <property type="protein sequence ID" value="MFC5649337.1"/>
    <property type="molecule type" value="Genomic_DNA"/>
</dbReference>
<feature type="transmembrane region" description="Helical" evidence="8">
    <location>
        <begin position="116"/>
        <end position="138"/>
    </location>
</feature>
<gene>
    <name evidence="10" type="ORF">ACFPYJ_09375</name>
</gene>
<organism evidence="10 11">
    <name type="scientific">Paenibacillus solisilvae</name>
    <dbReference type="NCBI Taxonomy" id="2486751"/>
    <lineage>
        <taxon>Bacteria</taxon>
        <taxon>Bacillati</taxon>
        <taxon>Bacillota</taxon>
        <taxon>Bacilli</taxon>
        <taxon>Bacillales</taxon>
        <taxon>Paenibacillaceae</taxon>
        <taxon>Paenibacillus</taxon>
    </lineage>
</organism>
<dbReference type="RefSeq" id="WP_379187844.1">
    <property type="nucleotide sequence ID" value="NZ_JBHSOW010000032.1"/>
</dbReference>
<evidence type="ECO:0000256" key="8">
    <source>
        <dbReference type="SAM" id="Phobius"/>
    </source>
</evidence>
<evidence type="ECO:0000256" key="3">
    <source>
        <dbReference type="ARBA" id="ARBA00022448"/>
    </source>
</evidence>
<proteinExistence type="inferred from homology"/>
<dbReference type="Proteomes" id="UP001596047">
    <property type="component" value="Unassembled WGS sequence"/>
</dbReference>
<evidence type="ECO:0000256" key="1">
    <source>
        <dbReference type="ARBA" id="ARBA00004651"/>
    </source>
</evidence>
<dbReference type="InterPro" id="IPR011701">
    <property type="entry name" value="MFS"/>
</dbReference>
<keyword evidence="7 8" id="KW-0472">Membrane</keyword>
<evidence type="ECO:0000256" key="6">
    <source>
        <dbReference type="ARBA" id="ARBA00022989"/>
    </source>
</evidence>
<dbReference type="Pfam" id="PF07690">
    <property type="entry name" value="MFS_1"/>
    <property type="match status" value="1"/>
</dbReference>
<dbReference type="SUPFAM" id="SSF103473">
    <property type="entry name" value="MFS general substrate transporter"/>
    <property type="match status" value="1"/>
</dbReference>
<evidence type="ECO:0000313" key="10">
    <source>
        <dbReference type="EMBL" id="MFC5649337.1"/>
    </source>
</evidence>
<feature type="transmembrane region" description="Helical" evidence="8">
    <location>
        <begin position="21"/>
        <end position="40"/>
    </location>
</feature>
<reference evidence="11" key="1">
    <citation type="journal article" date="2019" name="Int. J. Syst. Evol. Microbiol.">
        <title>The Global Catalogue of Microorganisms (GCM) 10K type strain sequencing project: providing services to taxonomists for standard genome sequencing and annotation.</title>
        <authorList>
            <consortium name="The Broad Institute Genomics Platform"/>
            <consortium name="The Broad Institute Genome Sequencing Center for Infectious Disease"/>
            <person name="Wu L."/>
            <person name="Ma J."/>
        </authorList>
    </citation>
    <scope>NUCLEOTIDE SEQUENCE [LARGE SCALE GENOMIC DNA]</scope>
    <source>
        <strain evidence="11">CGMCC 1.3240</strain>
    </source>
</reference>
<evidence type="ECO:0000259" key="9">
    <source>
        <dbReference type="PROSITE" id="PS50850"/>
    </source>
</evidence>
<dbReference type="InterPro" id="IPR020846">
    <property type="entry name" value="MFS_dom"/>
</dbReference>
<keyword evidence="6 8" id="KW-1133">Transmembrane helix</keyword>
<dbReference type="PANTHER" id="PTHR42718">
    <property type="entry name" value="MAJOR FACILITATOR SUPERFAMILY MULTIDRUG TRANSPORTER MFSC"/>
    <property type="match status" value="1"/>
</dbReference>
<protein>
    <submittedName>
        <fullName evidence="10">DHA2 family efflux MFS transporter permease subunit</fullName>
    </submittedName>
</protein>
<sequence length="498" mass="53181">MSARPQTKHPVNADDNFSLKAILPPLLAIIVGMIMVILDSTVVNVAIPKLVEYFGTDLKTIQWTVTGYTLALSAVIPLAGWLTDKFGSKQIFLITITLFTIGSLLCGIAQTPEQLIIYRIIQGLGGGMVSPIGMAMVFKLAPPERRGSIMGLLGIPMLMAPAFGPILSGWLVDSVSWHWIFIINLPIGIVAFILGMKYLPKSDRHKAPHLDILGMCLAPIAFSMLAYGVSEGGTSWSSTQTITGLVVGGAALILFIIVELRQKQPLLELKVFKSSDFTRSIILTWIVQLALFGAMLIVPLYLQGVKHYTALETGWILLPQALCAGIGMPIGGRLFDKIGARPLAFIGLIIVSVALFILSGVAVDTSLWVILVSISLMGLGMGFSMMPLNTHVLNSAPRRLVSRVTPLTTAAQQVVVSFAVAGLTGYLTSQIASHASTAGKDANPLTAVVAGYGDTFLLAAWIATAGVALSLLLRKPRVEEDDQLAGSDKPDPAMMMGH</sequence>
<feature type="transmembrane region" description="Helical" evidence="8">
    <location>
        <begin position="367"/>
        <end position="386"/>
    </location>
</feature>
<keyword evidence="3" id="KW-0813">Transport</keyword>
<feature type="domain" description="Major facilitator superfamily (MFS) profile" evidence="9">
    <location>
        <begin position="25"/>
        <end position="478"/>
    </location>
</feature>
<comment type="caution">
    <text evidence="10">The sequence shown here is derived from an EMBL/GenBank/DDBJ whole genome shotgun (WGS) entry which is preliminary data.</text>
</comment>
<evidence type="ECO:0000256" key="7">
    <source>
        <dbReference type="ARBA" id="ARBA00023136"/>
    </source>
</evidence>
<feature type="transmembrane region" description="Helical" evidence="8">
    <location>
        <begin position="241"/>
        <end position="260"/>
    </location>
</feature>
<dbReference type="Gene3D" id="1.20.1250.20">
    <property type="entry name" value="MFS general substrate transporter like domains"/>
    <property type="match status" value="1"/>
</dbReference>
<dbReference type="InterPro" id="IPR036259">
    <property type="entry name" value="MFS_trans_sf"/>
</dbReference>
<feature type="transmembrane region" description="Helical" evidence="8">
    <location>
        <begin position="314"/>
        <end position="331"/>
    </location>
</feature>
<dbReference type="PROSITE" id="PS50850">
    <property type="entry name" value="MFS"/>
    <property type="match status" value="1"/>
</dbReference>